<reference evidence="1 2" key="1">
    <citation type="submission" date="2019-02" db="EMBL/GenBank/DDBJ databases">
        <title>Deep-cultivation of Planctomycetes and their phenomic and genomic characterization uncovers novel biology.</title>
        <authorList>
            <person name="Wiegand S."/>
            <person name="Jogler M."/>
            <person name="Boedeker C."/>
            <person name="Pinto D."/>
            <person name="Vollmers J."/>
            <person name="Rivas-Marin E."/>
            <person name="Kohn T."/>
            <person name="Peeters S.H."/>
            <person name="Heuer A."/>
            <person name="Rast P."/>
            <person name="Oberbeckmann S."/>
            <person name="Bunk B."/>
            <person name="Jeske O."/>
            <person name="Meyerdierks A."/>
            <person name="Storesund J.E."/>
            <person name="Kallscheuer N."/>
            <person name="Luecker S."/>
            <person name="Lage O.M."/>
            <person name="Pohl T."/>
            <person name="Merkel B.J."/>
            <person name="Hornburger P."/>
            <person name="Mueller R.-W."/>
            <person name="Bruemmer F."/>
            <person name="Labrenz M."/>
            <person name="Spormann A.M."/>
            <person name="Op Den Camp H."/>
            <person name="Overmann J."/>
            <person name="Amann R."/>
            <person name="Jetten M.S.M."/>
            <person name="Mascher T."/>
            <person name="Medema M.H."/>
            <person name="Devos D.P."/>
            <person name="Kaster A.-K."/>
            <person name="Ovreas L."/>
            <person name="Rohde M."/>
            <person name="Galperin M.Y."/>
            <person name="Jogler C."/>
        </authorList>
    </citation>
    <scope>NUCLEOTIDE SEQUENCE [LARGE SCALE GENOMIC DNA]</scope>
    <source>
        <strain evidence="1 2">Pla111</strain>
    </source>
</reference>
<dbReference type="Proteomes" id="UP000318995">
    <property type="component" value="Unassembled WGS sequence"/>
</dbReference>
<comment type="caution">
    <text evidence="1">The sequence shown here is derived from an EMBL/GenBank/DDBJ whole genome shotgun (WGS) entry which is preliminary data.</text>
</comment>
<accession>A0A5C5WAI0</accession>
<sequence length="76" mass="8202">MLTVERFASFTPAPQRTLNHQRFKILGPHSMLRPIPCAEPILTATLLLSGQKIWQAGFGGAISAVPQHPAALQPSS</sequence>
<evidence type="ECO:0000313" key="2">
    <source>
        <dbReference type="Proteomes" id="UP000318995"/>
    </source>
</evidence>
<organism evidence="1 2">
    <name type="scientific">Botrimarina hoheduenensis</name>
    <dbReference type="NCBI Taxonomy" id="2528000"/>
    <lineage>
        <taxon>Bacteria</taxon>
        <taxon>Pseudomonadati</taxon>
        <taxon>Planctomycetota</taxon>
        <taxon>Planctomycetia</taxon>
        <taxon>Pirellulales</taxon>
        <taxon>Lacipirellulaceae</taxon>
        <taxon>Botrimarina</taxon>
    </lineage>
</organism>
<dbReference type="AlphaFoldDB" id="A0A5C5WAI0"/>
<dbReference type="EMBL" id="SJPH01000002">
    <property type="protein sequence ID" value="TWT47517.1"/>
    <property type="molecule type" value="Genomic_DNA"/>
</dbReference>
<protein>
    <submittedName>
        <fullName evidence="1">Uncharacterized protein</fullName>
    </submittedName>
</protein>
<name>A0A5C5WAI0_9BACT</name>
<evidence type="ECO:0000313" key="1">
    <source>
        <dbReference type="EMBL" id="TWT47517.1"/>
    </source>
</evidence>
<proteinExistence type="predicted"/>
<keyword evidence="2" id="KW-1185">Reference proteome</keyword>
<gene>
    <name evidence="1" type="ORF">Pla111_11310</name>
</gene>